<feature type="compositionally biased region" description="Gly residues" evidence="1">
    <location>
        <begin position="328"/>
        <end position="345"/>
    </location>
</feature>
<evidence type="ECO:0000313" key="3">
    <source>
        <dbReference type="EMBL" id="KAH9835724.1"/>
    </source>
</evidence>
<dbReference type="Proteomes" id="UP000814176">
    <property type="component" value="Unassembled WGS sequence"/>
</dbReference>
<accession>A0ABQ8KET8</accession>
<dbReference type="RefSeq" id="XP_047778101.1">
    <property type="nucleotide sequence ID" value="XM_047923984.1"/>
</dbReference>
<feature type="compositionally biased region" description="Polar residues" evidence="1">
    <location>
        <begin position="116"/>
        <end position="145"/>
    </location>
</feature>
<feature type="signal peptide" evidence="2">
    <location>
        <begin position="1"/>
        <end position="19"/>
    </location>
</feature>
<dbReference type="EMBL" id="JADCUA010000012">
    <property type="protein sequence ID" value="KAH9835724.1"/>
    <property type="molecule type" value="Genomic_DNA"/>
</dbReference>
<reference evidence="3 4" key="1">
    <citation type="journal article" date="2021" name="Environ. Microbiol.">
        <title>Gene family expansions and transcriptome signatures uncover fungal adaptations to wood decay.</title>
        <authorList>
            <person name="Hage H."/>
            <person name="Miyauchi S."/>
            <person name="Viragh M."/>
            <person name="Drula E."/>
            <person name="Min B."/>
            <person name="Chaduli D."/>
            <person name="Navarro D."/>
            <person name="Favel A."/>
            <person name="Norest M."/>
            <person name="Lesage-Meessen L."/>
            <person name="Balint B."/>
            <person name="Merenyi Z."/>
            <person name="de Eugenio L."/>
            <person name="Morin E."/>
            <person name="Martinez A.T."/>
            <person name="Baldrian P."/>
            <person name="Stursova M."/>
            <person name="Martinez M.J."/>
            <person name="Novotny C."/>
            <person name="Magnuson J.K."/>
            <person name="Spatafora J.W."/>
            <person name="Maurice S."/>
            <person name="Pangilinan J."/>
            <person name="Andreopoulos W."/>
            <person name="LaButti K."/>
            <person name="Hundley H."/>
            <person name="Na H."/>
            <person name="Kuo A."/>
            <person name="Barry K."/>
            <person name="Lipzen A."/>
            <person name="Henrissat B."/>
            <person name="Riley R."/>
            <person name="Ahrendt S."/>
            <person name="Nagy L.G."/>
            <person name="Grigoriev I.V."/>
            <person name="Martin F."/>
            <person name="Rosso M.N."/>
        </authorList>
    </citation>
    <scope>NUCLEOTIDE SEQUENCE [LARGE SCALE GENOMIC DNA]</scope>
    <source>
        <strain evidence="3 4">CIRM-BRFM 1785</strain>
    </source>
</reference>
<evidence type="ECO:0000256" key="1">
    <source>
        <dbReference type="SAM" id="MobiDB-lite"/>
    </source>
</evidence>
<proteinExistence type="predicted"/>
<dbReference type="GeneID" id="72004716"/>
<gene>
    <name evidence="3" type="ORF">C8Q71DRAFT_763171</name>
</gene>
<feature type="compositionally biased region" description="Polar residues" evidence="1">
    <location>
        <begin position="21"/>
        <end position="36"/>
    </location>
</feature>
<protein>
    <submittedName>
        <fullName evidence="3">Uncharacterized protein</fullName>
    </submittedName>
</protein>
<evidence type="ECO:0000256" key="2">
    <source>
        <dbReference type="SAM" id="SignalP"/>
    </source>
</evidence>
<evidence type="ECO:0000313" key="4">
    <source>
        <dbReference type="Proteomes" id="UP000814176"/>
    </source>
</evidence>
<feature type="compositionally biased region" description="Polar residues" evidence="1">
    <location>
        <begin position="248"/>
        <end position="258"/>
    </location>
</feature>
<sequence length="345" mass="34097">MRSPVVAVSLFAAAAVVSASTNGLPNSPDLGSNTLSPKLDLEGSGLKNNLHHRDAGPGAGLGISQSGASTPHQKRTPARQHSNNAEVEARPAEHAPAPPPRPQRPITGGATGCDDPSTTSEESVIANALNTGNENGGVSCSSSVKGASADSGGQDSGPDANSSDAGPTDGSDVLNQDLDGVLNQGQDGGTSVSESVNGDNANTAPVAASYGTGTYPGYGGTRTTPQVPRGLSTLTPQDAQKSLYELVNGTTRGVSTRNLQREDSSDGTLLDDADPDLNGAPGESIYGDAIPGSGPNGGHAYPGKPGPSDGGRVIESGNVEDNGSNTPGAGGLSRSGTASGGNGRT</sequence>
<name>A0ABQ8KET8_9APHY</name>
<feature type="compositionally biased region" description="Polar residues" evidence="1">
    <location>
        <begin position="183"/>
        <end position="203"/>
    </location>
</feature>
<organism evidence="3 4">
    <name type="scientific">Rhodofomes roseus</name>
    <dbReference type="NCBI Taxonomy" id="34475"/>
    <lineage>
        <taxon>Eukaryota</taxon>
        <taxon>Fungi</taxon>
        <taxon>Dikarya</taxon>
        <taxon>Basidiomycota</taxon>
        <taxon>Agaricomycotina</taxon>
        <taxon>Agaricomycetes</taxon>
        <taxon>Polyporales</taxon>
        <taxon>Rhodofomes</taxon>
    </lineage>
</organism>
<comment type="caution">
    <text evidence="3">The sequence shown here is derived from an EMBL/GenBank/DDBJ whole genome shotgun (WGS) entry which is preliminary data.</text>
</comment>
<feature type="compositionally biased region" description="Low complexity" evidence="1">
    <location>
        <begin position="146"/>
        <end position="160"/>
    </location>
</feature>
<feature type="chain" id="PRO_5045317815" evidence="2">
    <location>
        <begin position="20"/>
        <end position="345"/>
    </location>
</feature>
<keyword evidence="2" id="KW-0732">Signal</keyword>
<keyword evidence="4" id="KW-1185">Reference proteome</keyword>
<feature type="region of interest" description="Disordered" evidence="1">
    <location>
        <begin position="21"/>
        <end position="345"/>
    </location>
</feature>